<reference evidence="2 4" key="1">
    <citation type="submission" date="2024-02" db="EMBL/GenBank/DDBJ databases">
        <authorList>
            <person name="Chen Y."/>
            <person name="Shah S."/>
            <person name="Dougan E. K."/>
            <person name="Thang M."/>
            <person name="Chan C."/>
        </authorList>
    </citation>
    <scope>NUCLEOTIDE SEQUENCE [LARGE SCALE GENOMIC DNA]</scope>
</reference>
<evidence type="ECO:0000313" key="4">
    <source>
        <dbReference type="Proteomes" id="UP001642484"/>
    </source>
</evidence>
<comment type="caution">
    <text evidence="2">The sequence shown here is derived from an EMBL/GenBank/DDBJ whole genome shotgun (WGS) entry which is preliminary data.</text>
</comment>
<evidence type="ECO:0000313" key="3">
    <source>
        <dbReference type="EMBL" id="CAK9095735.1"/>
    </source>
</evidence>
<feature type="compositionally biased region" description="Basic and acidic residues" evidence="1">
    <location>
        <begin position="33"/>
        <end position="43"/>
    </location>
</feature>
<sequence>MAKKIMKAVKDKPQAWPAPKRGKSRTLMKSRRWQREKGQERPHCGAGKLQSLRSFKDRKVWAHKCAAKHDFSSYHIGYMNHKPVSHIHNNLELARSRHVMKKQKEIQVGASHQWCDVEADEVDVGKEMDLHHKKAKWEQWGGIGRDVILHTDGAKTYRMKLRGVLRDNVALTKKSDGVKGKPVWVKPHFAKMCQHKLPHGKRVTVKLPPAHLPETQGRVHCACPVNFEFCSAHTGIEPKAFGSLLARCFRICTPN</sequence>
<proteinExistence type="predicted"/>
<feature type="region of interest" description="Disordered" evidence="1">
    <location>
        <begin position="1"/>
        <end position="47"/>
    </location>
</feature>
<dbReference type="Proteomes" id="UP001642484">
    <property type="component" value="Unassembled WGS sequence"/>
</dbReference>
<keyword evidence="4" id="KW-1185">Reference proteome</keyword>
<evidence type="ECO:0000256" key="1">
    <source>
        <dbReference type="SAM" id="MobiDB-lite"/>
    </source>
</evidence>
<protein>
    <submittedName>
        <fullName evidence="2">Uncharacterized protein</fullName>
    </submittedName>
</protein>
<name>A0ABP0R525_9DINO</name>
<feature type="compositionally biased region" description="Basic residues" evidence="1">
    <location>
        <begin position="20"/>
        <end position="32"/>
    </location>
</feature>
<gene>
    <name evidence="2" type="ORF">CCMP2556_LOCUS45549</name>
    <name evidence="3" type="ORF">CCMP2556_LOCUS45571</name>
</gene>
<dbReference type="EMBL" id="CAXAMN010025506">
    <property type="protein sequence ID" value="CAK9095657.1"/>
    <property type="molecule type" value="Genomic_DNA"/>
</dbReference>
<organism evidence="2 4">
    <name type="scientific">Durusdinium trenchii</name>
    <dbReference type="NCBI Taxonomy" id="1381693"/>
    <lineage>
        <taxon>Eukaryota</taxon>
        <taxon>Sar</taxon>
        <taxon>Alveolata</taxon>
        <taxon>Dinophyceae</taxon>
        <taxon>Suessiales</taxon>
        <taxon>Symbiodiniaceae</taxon>
        <taxon>Durusdinium</taxon>
    </lineage>
</organism>
<evidence type="ECO:0000313" key="2">
    <source>
        <dbReference type="EMBL" id="CAK9095657.1"/>
    </source>
</evidence>
<dbReference type="EMBL" id="CAXAMN010025517">
    <property type="protein sequence ID" value="CAK9095735.1"/>
    <property type="molecule type" value="Genomic_DNA"/>
</dbReference>
<accession>A0ABP0R525</accession>